<keyword evidence="3" id="KW-1185">Reference proteome</keyword>
<dbReference type="EMBL" id="JAGGLC010000001">
    <property type="protein sequence ID" value="MBP1985676.1"/>
    <property type="molecule type" value="Genomic_DNA"/>
</dbReference>
<feature type="transmembrane region" description="Helical" evidence="1">
    <location>
        <begin position="98"/>
        <end position="118"/>
    </location>
</feature>
<gene>
    <name evidence="2" type="ORF">J2753_000149</name>
</gene>
<dbReference type="AlphaFoldDB" id="A0A8T4GS57"/>
<evidence type="ECO:0000313" key="2">
    <source>
        <dbReference type="EMBL" id="MBP1985676.1"/>
    </source>
</evidence>
<feature type="transmembrane region" description="Helical" evidence="1">
    <location>
        <begin position="45"/>
        <end position="65"/>
    </location>
</feature>
<keyword evidence="1" id="KW-0812">Transmembrane</keyword>
<evidence type="ECO:0000256" key="1">
    <source>
        <dbReference type="SAM" id="Phobius"/>
    </source>
</evidence>
<comment type="caution">
    <text evidence="2">The sequence shown here is derived from an EMBL/GenBank/DDBJ whole genome shotgun (WGS) entry which is preliminary data.</text>
</comment>
<name>A0A8T4GS57_9EURY</name>
<proteinExistence type="predicted"/>
<keyword evidence="1" id="KW-1133">Transmembrane helix</keyword>
<organism evidence="2 3">
    <name type="scientific">Halolamina salifodinae</name>
    <dbReference type="NCBI Taxonomy" id="1202767"/>
    <lineage>
        <taxon>Archaea</taxon>
        <taxon>Methanobacteriati</taxon>
        <taxon>Methanobacteriota</taxon>
        <taxon>Stenosarchaea group</taxon>
        <taxon>Halobacteria</taxon>
        <taxon>Halobacteriales</taxon>
        <taxon>Haloferacaceae</taxon>
    </lineage>
</organism>
<feature type="transmembrane region" description="Helical" evidence="1">
    <location>
        <begin position="71"/>
        <end position="91"/>
    </location>
</feature>
<keyword evidence="1" id="KW-0472">Membrane</keyword>
<dbReference type="Proteomes" id="UP000823736">
    <property type="component" value="Unassembled WGS sequence"/>
</dbReference>
<dbReference type="RefSeq" id="WP_209489480.1">
    <property type="nucleotide sequence ID" value="NZ_JAGGLC010000001.1"/>
</dbReference>
<sequence length="124" mass="12438">MFDWLFPGWTAPGVLAAIVALRTLCNVGLTLAVRDATDSPSAVGVAAALTAVSLVLTVGVLRGAFGLQTSHAETVVQAALLVVTGVVVARGDGMGRRLAAVAGAVAVLLYLLSIPLFGEATVAP</sequence>
<reference evidence="2" key="1">
    <citation type="submission" date="2021-03" db="EMBL/GenBank/DDBJ databases">
        <title>Genomic Encyclopedia of Type Strains, Phase IV (KMG-IV): sequencing the most valuable type-strain genomes for metagenomic binning, comparative biology and taxonomic classification.</title>
        <authorList>
            <person name="Goeker M."/>
        </authorList>
    </citation>
    <scope>NUCLEOTIDE SEQUENCE</scope>
    <source>
        <strain evidence="2">DSM 26232</strain>
    </source>
</reference>
<accession>A0A8T4GS57</accession>
<dbReference type="OrthoDB" id="343197at2157"/>
<feature type="transmembrane region" description="Helical" evidence="1">
    <location>
        <begin position="12"/>
        <end position="33"/>
    </location>
</feature>
<protein>
    <submittedName>
        <fullName evidence="2">Uncharacterized protein</fullName>
    </submittedName>
</protein>
<evidence type="ECO:0000313" key="3">
    <source>
        <dbReference type="Proteomes" id="UP000823736"/>
    </source>
</evidence>